<dbReference type="RefSeq" id="WP_219868557.1">
    <property type="nucleotide sequence ID" value="NZ_JASSQD010000003.1"/>
</dbReference>
<sequence length="296" mass="32112">MTSKPSLTCESLLQEAARRIAGETPRLDAELLLSHVTRLGRTSFRAWPEQEISATHAARFEELVSKRVNGTPVAYLLGNQEFWSLPLHVSSSTLIPRPDTECLVEAALSLPLPVSARVLDLGTGTGAIALALASEHREWQVSACDCVPEAVELAQRNARELGLPVSVTQSSWFRGLSGGPFDLVVSNPPYIAAEDHHLEQGDVRFEPASALVSGADGLDDLRVIINESPDWLEAGGWLLVEHGFDQAAAVRALFEARGFVAVESRKDYGNQERMTLGQWPQGAALPDQETGDQDAQ</sequence>
<dbReference type="GO" id="GO:0032259">
    <property type="term" value="P:methylation"/>
    <property type="evidence" value="ECO:0007669"/>
    <property type="project" value="UniProtKB-KW"/>
</dbReference>
<dbReference type="NCBIfam" id="TIGR00536">
    <property type="entry name" value="hemK_fam"/>
    <property type="match status" value="1"/>
</dbReference>
<dbReference type="InterPro" id="IPR029063">
    <property type="entry name" value="SAM-dependent_MTases_sf"/>
</dbReference>
<evidence type="ECO:0000256" key="4">
    <source>
        <dbReference type="ARBA" id="ARBA00048391"/>
    </source>
</evidence>
<feature type="binding site" evidence="5">
    <location>
        <position position="145"/>
    </location>
    <ligand>
        <name>S-adenosyl-L-methionine</name>
        <dbReference type="ChEBI" id="CHEBI:59789"/>
    </ligand>
</feature>
<dbReference type="PANTHER" id="PTHR18895">
    <property type="entry name" value="HEMK METHYLTRANSFERASE"/>
    <property type="match status" value="1"/>
</dbReference>
<dbReference type="InterPro" id="IPR007848">
    <property type="entry name" value="Small_mtfrase_dom"/>
</dbReference>
<evidence type="ECO:0000259" key="8">
    <source>
        <dbReference type="Pfam" id="PF17827"/>
    </source>
</evidence>
<feature type="domain" description="Release factor glutamine methyltransferase N-terminal" evidence="8">
    <location>
        <begin position="12"/>
        <end position="78"/>
    </location>
</feature>
<dbReference type="NCBIfam" id="TIGR03534">
    <property type="entry name" value="RF_mod_PrmC"/>
    <property type="match status" value="1"/>
</dbReference>
<gene>
    <name evidence="5 9" type="primary">prmC</name>
    <name evidence="9" type="ORF">QQF73_17155</name>
</gene>
<comment type="function">
    <text evidence="5">Methylates the class 1 translation termination release factors RF1/PrfA and RF2/PrfB on the glutamine residue of the universally conserved GGQ motif.</text>
</comment>
<dbReference type="HAMAP" id="MF_02126">
    <property type="entry name" value="RF_methyltr_PrmC"/>
    <property type="match status" value="1"/>
</dbReference>
<keyword evidence="1 5" id="KW-0489">Methyltransferase</keyword>
<dbReference type="Gene3D" id="1.10.8.10">
    <property type="entry name" value="DNA helicase RuvA subunit, C-terminal domain"/>
    <property type="match status" value="1"/>
</dbReference>
<dbReference type="InterPro" id="IPR002052">
    <property type="entry name" value="DNA_methylase_N6_adenine_CS"/>
</dbReference>
<feature type="domain" description="Methyltransferase small" evidence="7">
    <location>
        <begin position="110"/>
        <end position="199"/>
    </location>
</feature>
<evidence type="ECO:0000256" key="1">
    <source>
        <dbReference type="ARBA" id="ARBA00022603"/>
    </source>
</evidence>
<dbReference type="Pfam" id="PF05175">
    <property type="entry name" value="MTS"/>
    <property type="match status" value="1"/>
</dbReference>
<dbReference type="InterPro" id="IPR040758">
    <property type="entry name" value="PrmC_N"/>
</dbReference>
<dbReference type="EC" id="2.1.1.297" evidence="5"/>
<dbReference type="PANTHER" id="PTHR18895:SF74">
    <property type="entry name" value="MTRF1L RELEASE FACTOR GLUTAMINE METHYLTRANSFERASE"/>
    <property type="match status" value="1"/>
</dbReference>
<evidence type="ECO:0000256" key="5">
    <source>
        <dbReference type="HAMAP-Rule" id="MF_02126"/>
    </source>
</evidence>
<organism evidence="9 10">
    <name type="scientific">Marinobacter albus</name>
    <dbReference type="NCBI Taxonomy" id="3030833"/>
    <lineage>
        <taxon>Bacteria</taxon>
        <taxon>Pseudomonadati</taxon>
        <taxon>Pseudomonadota</taxon>
        <taxon>Gammaproteobacteria</taxon>
        <taxon>Pseudomonadales</taxon>
        <taxon>Marinobacteraceae</taxon>
        <taxon>Marinobacter</taxon>
    </lineage>
</organism>
<evidence type="ECO:0000256" key="3">
    <source>
        <dbReference type="ARBA" id="ARBA00022691"/>
    </source>
</evidence>
<evidence type="ECO:0000259" key="7">
    <source>
        <dbReference type="Pfam" id="PF05175"/>
    </source>
</evidence>
<evidence type="ECO:0000313" key="10">
    <source>
        <dbReference type="Proteomes" id="UP001223547"/>
    </source>
</evidence>
<dbReference type="Gene3D" id="3.40.50.150">
    <property type="entry name" value="Vaccinia Virus protein VP39"/>
    <property type="match status" value="1"/>
</dbReference>
<keyword evidence="10" id="KW-1185">Reference proteome</keyword>
<feature type="region of interest" description="Disordered" evidence="6">
    <location>
        <begin position="274"/>
        <end position="296"/>
    </location>
</feature>
<comment type="caution">
    <text evidence="9">The sequence shown here is derived from an EMBL/GenBank/DDBJ whole genome shotgun (WGS) entry which is preliminary data.</text>
</comment>
<protein>
    <recommendedName>
        <fullName evidence="5">Release factor glutamine methyltransferase</fullName>
        <shortName evidence="5">RF MTase</shortName>
        <ecNumber evidence="5">2.1.1.297</ecNumber>
    </recommendedName>
    <alternativeName>
        <fullName evidence="5">N5-glutamine methyltransferase PrmC</fullName>
    </alternativeName>
    <alternativeName>
        <fullName evidence="5">Protein-(glutamine-N5) MTase PrmC</fullName>
    </alternativeName>
    <alternativeName>
        <fullName evidence="5">Protein-glutamine N-methyltransferase PrmC</fullName>
    </alternativeName>
</protein>
<name>A0ABT7HG80_9GAMM</name>
<accession>A0ABT7HG80</accession>
<dbReference type="Proteomes" id="UP001223547">
    <property type="component" value="Unassembled WGS sequence"/>
</dbReference>
<feature type="binding site" evidence="5">
    <location>
        <position position="172"/>
    </location>
    <ligand>
        <name>S-adenosyl-L-methionine</name>
        <dbReference type="ChEBI" id="CHEBI:59789"/>
    </ligand>
</feature>
<dbReference type="CDD" id="cd02440">
    <property type="entry name" value="AdoMet_MTases"/>
    <property type="match status" value="1"/>
</dbReference>
<feature type="binding site" evidence="5">
    <location>
        <begin position="187"/>
        <end position="190"/>
    </location>
    <ligand>
        <name>substrate</name>
    </ligand>
</feature>
<dbReference type="InterPro" id="IPR050320">
    <property type="entry name" value="N5-glutamine_MTase"/>
</dbReference>
<dbReference type="SUPFAM" id="SSF53335">
    <property type="entry name" value="S-adenosyl-L-methionine-dependent methyltransferases"/>
    <property type="match status" value="1"/>
</dbReference>
<proteinExistence type="inferred from homology"/>
<feature type="binding site" evidence="5">
    <location>
        <position position="187"/>
    </location>
    <ligand>
        <name>S-adenosyl-L-methionine</name>
        <dbReference type="ChEBI" id="CHEBI:59789"/>
    </ligand>
</feature>
<dbReference type="PROSITE" id="PS00092">
    <property type="entry name" value="N6_MTASE"/>
    <property type="match status" value="1"/>
</dbReference>
<evidence type="ECO:0000256" key="2">
    <source>
        <dbReference type="ARBA" id="ARBA00022679"/>
    </source>
</evidence>
<evidence type="ECO:0000256" key="6">
    <source>
        <dbReference type="SAM" id="MobiDB-lite"/>
    </source>
</evidence>
<dbReference type="Pfam" id="PF17827">
    <property type="entry name" value="PrmC_N"/>
    <property type="match status" value="1"/>
</dbReference>
<dbReference type="InterPro" id="IPR019874">
    <property type="entry name" value="RF_methyltr_PrmC"/>
</dbReference>
<dbReference type="GO" id="GO:0102559">
    <property type="term" value="F:peptide chain release factor N(5)-glutamine methyltransferase activity"/>
    <property type="evidence" value="ECO:0007669"/>
    <property type="project" value="UniProtKB-EC"/>
</dbReference>
<feature type="binding site" evidence="5">
    <location>
        <begin position="122"/>
        <end position="126"/>
    </location>
    <ligand>
        <name>S-adenosyl-L-methionine</name>
        <dbReference type="ChEBI" id="CHEBI:59789"/>
    </ligand>
</feature>
<dbReference type="InterPro" id="IPR004556">
    <property type="entry name" value="HemK-like"/>
</dbReference>
<dbReference type="EMBL" id="JASSQD010000003">
    <property type="protein sequence ID" value="MDK9559368.1"/>
    <property type="molecule type" value="Genomic_DNA"/>
</dbReference>
<keyword evidence="2 5" id="KW-0808">Transferase</keyword>
<comment type="catalytic activity">
    <reaction evidence="4 5">
        <text>L-glutaminyl-[peptide chain release factor] + S-adenosyl-L-methionine = N(5)-methyl-L-glutaminyl-[peptide chain release factor] + S-adenosyl-L-homocysteine + H(+)</text>
        <dbReference type="Rhea" id="RHEA:42896"/>
        <dbReference type="Rhea" id="RHEA-COMP:10271"/>
        <dbReference type="Rhea" id="RHEA-COMP:10272"/>
        <dbReference type="ChEBI" id="CHEBI:15378"/>
        <dbReference type="ChEBI" id="CHEBI:30011"/>
        <dbReference type="ChEBI" id="CHEBI:57856"/>
        <dbReference type="ChEBI" id="CHEBI:59789"/>
        <dbReference type="ChEBI" id="CHEBI:61891"/>
        <dbReference type="EC" id="2.1.1.297"/>
    </reaction>
</comment>
<reference evidence="9 10" key="1">
    <citation type="submission" date="2023-05" db="EMBL/GenBank/DDBJ databases">
        <title>Marinobacter albus sp. nov., a marine bacterium isolated from sand in a coastal intertidal zone of huludao.</title>
        <authorList>
            <person name="Deng T."/>
        </authorList>
    </citation>
    <scope>NUCLEOTIDE SEQUENCE [LARGE SCALE GENOMIC DNA]</scope>
    <source>
        <strain evidence="9 10">M216</strain>
    </source>
</reference>
<comment type="similarity">
    <text evidence="5">Belongs to the protein N5-glutamine methyltransferase family. PrmC subfamily.</text>
</comment>
<evidence type="ECO:0000313" key="9">
    <source>
        <dbReference type="EMBL" id="MDK9559368.1"/>
    </source>
</evidence>
<keyword evidence="3 5" id="KW-0949">S-adenosyl-L-methionine</keyword>